<comment type="caution">
    <text evidence="1">The sequence shown here is derived from an EMBL/GenBank/DDBJ whole genome shotgun (WGS) entry which is preliminary data.</text>
</comment>
<protein>
    <submittedName>
        <fullName evidence="1">Uncharacterized protein</fullName>
    </submittedName>
</protein>
<evidence type="ECO:0000313" key="1">
    <source>
        <dbReference type="EMBL" id="KAJ7545983.1"/>
    </source>
</evidence>
<dbReference type="EMBL" id="CM055099">
    <property type="protein sequence ID" value="KAJ7545983.1"/>
    <property type="molecule type" value="Genomic_DNA"/>
</dbReference>
<evidence type="ECO:0000313" key="2">
    <source>
        <dbReference type="Proteomes" id="UP001162992"/>
    </source>
</evidence>
<name>A0ACC2CVC9_DIPCM</name>
<sequence>MGQLREPAHVTDNEAEAGGLNGNRSSSGNRKESVAEAEAEAKEQEQKQKQQKEQKTKAKKPGGSRNGKTSTDGSSTTDGTKTREKSRAVPQKPRDAPKPSRDAPIEINEGMPESSSQNESFAKDMPFRKGDVPVGNRKFRASNRGWHAYALRFKAWANQEPAILRVREVLSQMEQKIDPILRKGYSVVRRMRDKLEPFTLRTWPVVKAWLILFARVLLMLALVSIECGSRGIVSIVRLGLAAIFLVVWCSALNLLILSGFLSFCIALGLSIAGAFLLGYTIALAVLALYGAAVLWLYGGFWTTVAVGAIGGGVFLAQQTKVAFYIIMLYAVYSTICNGGWMGLMLCTSLACVSNDIASHFMSNYDKNKWGGHDRNSHIHGKTSSARSRSHDHKTKSAFAQSSGQEAASDGNIKASTSGVSESDTVTPEEEVARLLACKDHYTALGLAPFDDIDVTILKREYRKKAMLVHPDKNRGNDEAEEAFKRLQNAYEILLDDAKRKSYDDDLRREELLRSLRQHFSNHQNTRSQSPDTGRQYSEEEGGSDIPLDAKRINCRTCNNSHIWFPTNKSKQQARWCQDCQDYHQAKNGDGWVEQSGHSFLFGIFQRVDLPRAYACSDNRVYDVTDWVLCQGMKCAPNTHKPSFSVSTASFGKASARAGAKTPKDGARMNPADGFHFPNVNENMTEEEFFDWLENAMASGVFPDSNGAPGTTAEKTSAKPKQPNRKKKKSKRQW</sequence>
<dbReference type="Proteomes" id="UP001162992">
    <property type="component" value="Chromosome 8"/>
</dbReference>
<reference evidence="2" key="1">
    <citation type="journal article" date="2024" name="Proc. Natl. Acad. Sci. U.S.A.">
        <title>Extraordinary preservation of gene collinearity over three hundred million years revealed in homosporous lycophytes.</title>
        <authorList>
            <person name="Li C."/>
            <person name="Wickell D."/>
            <person name="Kuo L.Y."/>
            <person name="Chen X."/>
            <person name="Nie B."/>
            <person name="Liao X."/>
            <person name="Peng D."/>
            <person name="Ji J."/>
            <person name="Jenkins J."/>
            <person name="Williams M."/>
            <person name="Shu S."/>
            <person name="Plott C."/>
            <person name="Barry K."/>
            <person name="Rajasekar S."/>
            <person name="Grimwood J."/>
            <person name="Han X."/>
            <person name="Sun S."/>
            <person name="Hou Z."/>
            <person name="He W."/>
            <person name="Dai G."/>
            <person name="Sun C."/>
            <person name="Schmutz J."/>
            <person name="Leebens-Mack J.H."/>
            <person name="Li F.W."/>
            <person name="Wang L."/>
        </authorList>
    </citation>
    <scope>NUCLEOTIDE SEQUENCE [LARGE SCALE GENOMIC DNA]</scope>
    <source>
        <strain evidence="2">cv. PW_Plant_1</strain>
    </source>
</reference>
<gene>
    <name evidence="1" type="ORF">O6H91_08G019100</name>
</gene>
<organism evidence="1 2">
    <name type="scientific">Diphasiastrum complanatum</name>
    <name type="common">Issler's clubmoss</name>
    <name type="synonym">Lycopodium complanatum</name>
    <dbReference type="NCBI Taxonomy" id="34168"/>
    <lineage>
        <taxon>Eukaryota</taxon>
        <taxon>Viridiplantae</taxon>
        <taxon>Streptophyta</taxon>
        <taxon>Embryophyta</taxon>
        <taxon>Tracheophyta</taxon>
        <taxon>Lycopodiopsida</taxon>
        <taxon>Lycopodiales</taxon>
        <taxon>Lycopodiaceae</taxon>
        <taxon>Lycopodioideae</taxon>
        <taxon>Diphasiastrum</taxon>
    </lineage>
</organism>
<keyword evidence="2" id="KW-1185">Reference proteome</keyword>
<proteinExistence type="predicted"/>
<accession>A0ACC2CVC9</accession>